<feature type="transmembrane region" description="Helical" evidence="2">
    <location>
        <begin position="24"/>
        <end position="45"/>
    </location>
</feature>
<evidence type="ECO:0000256" key="1">
    <source>
        <dbReference type="SAM" id="MobiDB-lite"/>
    </source>
</evidence>
<name>A0ABX9W7U8_9ACTN</name>
<feature type="compositionally biased region" description="Basic and acidic residues" evidence="1">
    <location>
        <begin position="81"/>
        <end position="109"/>
    </location>
</feature>
<proteinExistence type="predicted"/>
<keyword evidence="2" id="KW-0812">Transmembrane</keyword>
<comment type="caution">
    <text evidence="3">The sequence shown here is derived from an EMBL/GenBank/DDBJ whole genome shotgun (WGS) entry which is preliminary data.</text>
</comment>
<feature type="compositionally biased region" description="Basic and acidic residues" evidence="1">
    <location>
        <begin position="1"/>
        <end position="13"/>
    </location>
</feature>
<reference evidence="3 4" key="1">
    <citation type="submission" date="2018-11" db="EMBL/GenBank/DDBJ databases">
        <title>Micromonospora sp. PPF5-17, a new actinomycetes isolated from a hot spring soil.</title>
        <authorList>
            <person name="Thawai C."/>
        </authorList>
    </citation>
    <scope>NUCLEOTIDE SEQUENCE [LARGE SCALE GENOMIC DNA]</scope>
    <source>
        <strain evidence="3 4">PPF5-17</strain>
    </source>
</reference>
<feature type="region of interest" description="Disordered" evidence="1">
    <location>
        <begin position="1"/>
        <end position="21"/>
    </location>
</feature>
<evidence type="ECO:0000313" key="3">
    <source>
        <dbReference type="EMBL" id="RNL82504.1"/>
    </source>
</evidence>
<sequence length="109" mass="11994">MSNYLRKNDDAARETTSPLRRRRLWLATGVVGLTGAVSLAGVAYATTGVTGPHRLADVKWSTAQQLKDDGGAQAEENAADESGRDGKDRDNDRDRNKDRDRDKDEHGRV</sequence>
<feature type="non-terminal residue" evidence="3">
    <location>
        <position position="109"/>
    </location>
</feature>
<keyword evidence="4" id="KW-1185">Reference proteome</keyword>
<evidence type="ECO:0000256" key="2">
    <source>
        <dbReference type="SAM" id="Phobius"/>
    </source>
</evidence>
<dbReference type="Proteomes" id="UP000280698">
    <property type="component" value="Unassembled WGS sequence"/>
</dbReference>
<dbReference type="EMBL" id="RJLN01000206">
    <property type="protein sequence ID" value="RNL82504.1"/>
    <property type="molecule type" value="Genomic_DNA"/>
</dbReference>
<protein>
    <submittedName>
        <fullName evidence="3">Uncharacterized protein</fullName>
    </submittedName>
</protein>
<keyword evidence="2" id="KW-0472">Membrane</keyword>
<organism evidence="3 4">
    <name type="scientific">Micromonospora solifontis</name>
    <dbReference type="NCBI Taxonomy" id="2487138"/>
    <lineage>
        <taxon>Bacteria</taxon>
        <taxon>Bacillati</taxon>
        <taxon>Actinomycetota</taxon>
        <taxon>Actinomycetes</taxon>
        <taxon>Micromonosporales</taxon>
        <taxon>Micromonosporaceae</taxon>
        <taxon>Micromonospora</taxon>
    </lineage>
</organism>
<evidence type="ECO:0000313" key="4">
    <source>
        <dbReference type="Proteomes" id="UP000280698"/>
    </source>
</evidence>
<gene>
    <name evidence="3" type="ORF">EFE23_27880</name>
</gene>
<feature type="region of interest" description="Disordered" evidence="1">
    <location>
        <begin position="62"/>
        <end position="109"/>
    </location>
</feature>
<accession>A0ABX9W7U8</accession>
<keyword evidence="2" id="KW-1133">Transmembrane helix</keyword>